<dbReference type="EMBL" id="CT573213">
    <property type="protein sequence ID" value="CAJ63302.1"/>
    <property type="molecule type" value="Genomic_DNA"/>
</dbReference>
<evidence type="ECO:0000313" key="1">
    <source>
        <dbReference type="EMBL" id="CAJ63302.1"/>
    </source>
</evidence>
<name>Q0RGT4_FRAAA</name>
<organism evidence="1 2">
    <name type="scientific">Frankia alni (strain DSM 45986 / CECT 9034 / ACN14a)</name>
    <dbReference type="NCBI Taxonomy" id="326424"/>
    <lineage>
        <taxon>Bacteria</taxon>
        <taxon>Bacillati</taxon>
        <taxon>Actinomycetota</taxon>
        <taxon>Actinomycetes</taxon>
        <taxon>Frankiales</taxon>
        <taxon>Frankiaceae</taxon>
        <taxon>Frankia</taxon>
    </lineage>
</organism>
<protein>
    <recommendedName>
        <fullName evidence="3">Glutathionylspermidine synthase pre-ATP-grasp-like domain-containing protein</fullName>
    </recommendedName>
</protein>
<proteinExistence type="predicted"/>
<keyword evidence="2" id="KW-1185">Reference proteome</keyword>
<evidence type="ECO:0008006" key="3">
    <source>
        <dbReference type="Google" id="ProtNLM"/>
    </source>
</evidence>
<reference evidence="1 2" key="1">
    <citation type="journal article" date="2007" name="Genome Res.">
        <title>Genome characteristics of facultatively symbiotic Frankia sp. strains reflect host range and host plant biogeography.</title>
        <authorList>
            <person name="Normand P."/>
            <person name="Lapierre P."/>
            <person name="Tisa L.S."/>
            <person name="Gogarten J.P."/>
            <person name="Alloisio N."/>
            <person name="Bagnarol E."/>
            <person name="Bassi C.A."/>
            <person name="Berry A.M."/>
            <person name="Bickhart D.M."/>
            <person name="Choisne N."/>
            <person name="Couloux A."/>
            <person name="Cournoyer B."/>
            <person name="Cruveiller S."/>
            <person name="Daubin V."/>
            <person name="Demange N."/>
            <person name="Francino M.P."/>
            <person name="Goltsman E."/>
            <person name="Huang Y."/>
            <person name="Kopp O.R."/>
            <person name="Labarre L."/>
            <person name="Lapidus A."/>
            <person name="Lavire C."/>
            <person name="Marechal J."/>
            <person name="Martinez M."/>
            <person name="Mastronunzio J.E."/>
            <person name="Mullin B.C."/>
            <person name="Niemann J."/>
            <person name="Pujic P."/>
            <person name="Rawnsley T."/>
            <person name="Rouy Z."/>
            <person name="Schenowitz C."/>
            <person name="Sellstedt A."/>
            <person name="Tavares F."/>
            <person name="Tomkins J.P."/>
            <person name="Vallenet D."/>
            <person name="Valverde C."/>
            <person name="Wall L.G."/>
            <person name="Wang Y."/>
            <person name="Medigue C."/>
            <person name="Benson D.R."/>
        </authorList>
    </citation>
    <scope>NUCLEOTIDE SEQUENCE [LARGE SCALE GENOMIC DNA]</scope>
    <source>
        <strain evidence="2">DSM 45986 / CECT 9034 / ACN14a</strain>
    </source>
</reference>
<dbReference type="STRING" id="326424.FRAAL4660"/>
<dbReference type="HOGENOM" id="CLU_591758_0_0_11"/>
<evidence type="ECO:0000313" key="2">
    <source>
        <dbReference type="Proteomes" id="UP000000657"/>
    </source>
</evidence>
<dbReference type="Proteomes" id="UP000000657">
    <property type="component" value="Chromosome"/>
</dbReference>
<gene>
    <name evidence="1" type="ordered locus">FRAAL4660</name>
</gene>
<dbReference type="KEGG" id="fal:FRAAL4660"/>
<accession>Q0RGT4</accession>
<dbReference type="SUPFAM" id="SSF56059">
    <property type="entry name" value="Glutathione synthetase ATP-binding domain-like"/>
    <property type="match status" value="1"/>
</dbReference>
<dbReference type="AlphaFoldDB" id="Q0RGT4"/>
<sequence length="454" mass="49399">MTASQLAGRPERLREVTAAVLAQAPCFRNRDFPFAPLPVLLDSAFAESLREPLADYVALLGDVVRHFREHAEVRAWFGLPASAERLIAADLGPSDAPWVCRLDGYLDQDTERLVLLENNADAPAGTLFTSRVNATVRQVTELLAIETPGAAPPELSDLTYLPTRGEDRFLAALRAAALAAASRVTGKSTRLDGVAVLQPSDAASRESREIVAEFRSRGLDAYLADPRDLRVDRGEARFGDRAADLCWNKVNTVRWNDMATDPGFVRTWERALRDTPLVHVNPFAARYVAESKLCLAFVQDPQFADLFTDSQRRLAAALLPWTRRITPVATAADGKTSLLDELQEQQTRYVLKEPYDIRGDGVTIGADVSRSTWCAALSRAAADGAVAQKRVTPLRYPVLTAGSPRAESMTISLDSFLFGGQLAGFGSKASHNAKVNIFQGGRKLAVHVFAGGSP</sequence>
<dbReference type="eggNOG" id="COG2308">
    <property type="taxonomic scope" value="Bacteria"/>
</dbReference>